<dbReference type="InterPro" id="IPR019734">
    <property type="entry name" value="TPR_rpt"/>
</dbReference>
<name>A0AAV3TY06_9ALTE</name>
<evidence type="ECO:0000256" key="1">
    <source>
        <dbReference type="SAM" id="MobiDB-lite"/>
    </source>
</evidence>
<feature type="compositionally biased region" description="Polar residues" evidence="1">
    <location>
        <begin position="95"/>
        <end position="116"/>
    </location>
</feature>
<dbReference type="Pfam" id="PF13432">
    <property type="entry name" value="TPR_16"/>
    <property type="match status" value="1"/>
</dbReference>
<keyword evidence="2" id="KW-0472">Membrane</keyword>
<dbReference type="EMBL" id="BAABLX010000007">
    <property type="protein sequence ID" value="GAA4933237.1"/>
    <property type="molecule type" value="Genomic_DNA"/>
</dbReference>
<accession>A0AAV3TY06</accession>
<dbReference type="AlphaFoldDB" id="A0AAV3TY06"/>
<dbReference type="PANTHER" id="PTHR12558:SF33">
    <property type="entry name" value="BLL7664 PROTEIN"/>
    <property type="match status" value="1"/>
</dbReference>
<dbReference type="PANTHER" id="PTHR12558">
    <property type="entry name" value="CELL DIVISION CYCLE 16,23,27"/>
    <property type="match status" value="1"/>
</dbReference>
<sequence>MSQKKKNRKRGIQASRSKLTKALFAAGMKTQAALAEKIAEHEQLNSAPKDLVNRVFNEQSVDPNTLERIAAVLEVPAHTLYLSSEEQAAQEAASNTDNFPAQADPTQSNALGTAESSIAAEPNPAIQTDSNRSTTDSALEQPSIVTPKKGPKRRYWPWGAALATVTALVFIWLLQASISQTKPQTDSATQPKSVAIVIKDQGLETLVDHLSKQLPGGIRRVTVAQALINPPGLSANVADQFQADAVLTFSLYSVSRYQFTQIYYYHQGQQTQIAAIHHTEDELNNHPELIAPALLQAVTQAFNGNTANKGLELAEQKDFLHARQALEDRSSELKIKRAQSLLTGLLKTHPNFSLAYAGLCQAAVLESWMGNEKSLLQQAEEYCVKALQQDSDNPFAGSAYGHVLARTGRAVEAIGYLNQLLQRWPNNVDALVELAQAELSEYHQKGSEQKHYLTQATEHLELATQLSPRFAKIFTDLSSAYFLNGRMLDMIRSLEQGLALEENFTSRFNLNTAYMCVGEPVKALQVALESSSPIEESYLRDEMLGRGYYYNGDFKKAVAHISSAIKNVGTGEMGIQQMWGELADAQRHLGSNENAIDSYRKAITVIQRDDLRGNSNYANQVFHAYYFQMLNLLDANQYPQTMAPFSLDKLVTLLEENPSVSGFFRLAILFNLMQQPTLSLEALTAATDRCPGYNRNPDYAALVDQAGLQPQ</sequence>
<proteinExistence type="predicted"/>
<evidence type="ECO:0000256" key="2">
    <source>
        <dbReference type="SAM" id="Phobius"/>
    </source>
</evidence>
<organism evidence="3 4">
    <name type="scientific">Halioxenophilus aromaticivorans</name>
    <dbReference type="NCBI Taxonomy" id="1306992"/>
    <lineage>
        <taxon>Bacteria</taxon>
        <taxon>Pseudomonadati</taxon>
        <taxon>Pseudomonadota</taxon>
        <taxon>Gammaproteobacteria</taxon>
        <taxon>Alteromonadales</taxon>
        <taxon>Alteromonadaceae</taxon>
        <taxon>Halioxenophilus</taxon>
    </lineage>
</organism>
<dbReference type="Gene3D" id="1.25.40.10">
    <property type="entry name" value="Tetratricopeptide repeat domain"/>
    <property type="match status" value="2"/>
</dbReference>
<dbReference type="SMART" id="SM00028">
    <property type="entry name" value="TPR"/>
    <property type="match status" value="4"/>
</dbReference>
<keyword evidence="2" id="KW-0812">Transmembrane</keyword>
<protein>
    <recommendedName>
        <fullName evidence="5">HTH cro/C1-type domain-containing protein</fullName>
    </recommendedName>
</protein>
<comment type="caution">
    <text evidence="3">The sequence shown here is derived from an EMBL/GenBank/DDBJ whole genome shotgun (WGS) entry which is preliminary data.</text>
</comment>
<keyword evidence="2" id="KW-1133">Transmembrane helix</keyword>
<feature type="transmembrane region" description="Helical" evidence="2">
    <location>
        <begin position="155"/>
        <end position="174"/>
    </location>
</feature>
<evidence type="ECO:0000313" key="3">
    <source>
        <dbReference type="EMBL" id="GAA4933237.1"/>
    </source>
</evidence>
<keyword evidence="4" id="KW-1185">Reference proteome</keyword>
<dbReference type="InterPro" id="IPR011990">
    <property type="entry name" value="TPR-like_helical_dom_sf"/>
</dbReference>
<evidence type="ECO:0000313" key="4">
    <source>
        <dbReference type="Proteomes" id="UP001409585"/>
    </source>
</evidence>
<gene>
    <name evidence="3" type="ORF">GCM10025791_07330</name>
</gene>
<dbReference type="RefSeq" id="WP_345417233.1">
    <property type="nucleotide sequence ID" value="NZ_AP031496.1"/>
</dbReference>
<dbReference type="Proteomes" id="UP001409585">
    <property type="component" value="Unassembled WGS sequence"/>
</dbReference>
<evidence type="ECO:0008006" key="5">
    <source>
        <dbReference type="Google" id="ProtNLM"/>
    </source>
</evidence>
<feature type="region of interest" description="Disordered" evidence="1">
    <location>
        <begin position="86"/>
        <end position="151"/>
    </location>
</feature>
<dbReference type="SUPFAM" id="SSF48452">
    <property type="entry name" value="TPR-like"/>
    <property type="match status" value="2"/>
</dbReference>
<feature type="compositionally biased region" description="Polar residues" evidence="1">
    <location>
        <begin position="125"/>
        <end position="144"/>
    </location>
</feature>
<reference evidence="4" key="1">
    <citation type="journal article" date="2019" name="Int. J. Syst. Evol. Microbiol.">
        <title>The Global Catalogue of Microorganisms (GCM) 10K type strain sequencing project: providing services to taxonomists for standard genome sequencing and annotation.</title>
        <authorList>
            <consortium name="The Broad Institute Genomics Platform"/>
            <consortium name="The Broad Institute Genome Sequencing Center for Infectious Disease"/>
            <person name="Wu L."/>
            <person name="Ma J."/>
        </authorList>
    </citation>
    <scope>NUCLEOTIDE SEQUENCE [LARGE SCALE GENOMIC DNA]</scope>
    <source>
        <strain evidence="4">JCM 19134</strain>
    </source>
</reference>